<evidence type="ECO:0000313" key="8">
    <source>
        <dbReference type="Proteomes" id="UP000553766"/>
    </source>
</evidence>
<protein>
    <submittedName>
        <fullName evidence="7">Putative PurR-regulated permease PerM</fullName>
    </submittedName>
</protein>
<dbReference type="Pfam" id="PF01594">
    <property type="entry name" value="AI-2E_transport"/>
    <property type="match status" value="1"/>
</dbReference>
<evidence type="ECO:0000313" key="7">
    <source>
        <dbReference type="EMBL" id="MBB5515992.1"/>
    </source>
</evidence>
<dbReference type="AlphaFoldDB" id="A0A840WQN8"/>
<keyword evidence="5 6" id="KW-0472">Membrane</keyword>
<dbReference type="Proteomes" id="UP000553766">
    <property type="component" value="Unassembled WGS sequence"/>
</dbReference>
<feature type="transmembrane region" description="Helical" evidence="6">
    <location>
        <begin position="55"/>
        <end position="80"/>
    </location>
</feature>
<comment type="caution">
    <text evidence="7">The sequence shown here is derived from an EMBL/GenBank/DDBJ whole genome shotgun (WGS) entry which is preliminary data.</text>
</comment>
<comment type="subcellular location">
    <subcellularLocation>
        <location evidence="1">Membrane</location>
        <topology evidence="1">Multi-pass membrane protein</topology>
    </subcellularLocation>
</comment>
<organism evidence="7 8">
    <name type="scientific">Rubricella aquisinus</name>
    <dbReference type="NCBI Taxonomy" id="2028108"/>
    <lineage>
        <taxon>Bacteria</taxon>
        <taxon>Pseudomonadati</taxon>
        <taxon>Pseudomonadota</taxon>
        <taxon>Alphaproteobacteria</taxon>
        <taxon>Rhodobacterales</taxon>
        <taxon>Paracoccaceae</taxon>
        <taxon>Rubricella</taxon>
    </lineage>
</organism>
<sequence>MALSTREQVGWWTFGGLAFLAILWVVGDSLLPFIVGAALAYLLDPVADRLEARGLSRVWATVLITLGLVLIFLFTLLLLIPLLVDQVRVLIETSPQYFESLRQWLGTNFPDLFEEGTPLRNALAQATDTIQSRALGVFENVVAGGMALVDFFLVLFLAPVVAFYLLLDWDRMIAKIDSWLPRDHAPTIRDLARKIDKTLAGFVRGQGSVCLILGTFYAVALSLVGLQFGLVIGIFAGLISFIPFVGALLGGALSLGVALFQFWGEWQWIAAVAGVFMVGQAMEGNVLTPKLVGGSVGLHPVWLIFALSAFGSLMGFTGMLIAVPVAAVIGVMARFGLEQYMNGRLYQGRPKE</sequence>
<dbReference type="GO" id="GO:0055085">
    <property type="term" value="P:transmembrane transport"/>
    <property type="evidence" value="ECO:0007669"/>
    <property type="project" value="TreeGrafter"/>
</dbReference>
<name>A0A840WQN8_9RHOB</name>
<evidence type="ECO:0000256" key="4">
    <source>
        <dbReference type="ARBA" id="ARBA00022989"/>
    </source>
</evidence>
<evidence type="ECO:0000256" key="1">
    <source>
        <dbReference type="ARBA" id="ARBA00004141"/>
    </source>
</evidence>
<dbReference type="PANTHER" id="PTHR21716">
    <property type="entry name" value="TRANSMEMBRANE PROTEIN"/>
    <property type="match status" value="1"/>
</dbReference>
<reference evidence="7 8" key="1">
    <citation type="submission" date="2020-08" db="EMBL/GenBank/DDBJ databases">
        <title>Genomic Encyclopedia of Type Strains, Phase IV (KMG-IV): sequencing the most valuable type-strain genomes for metagenomic binning, comparative biology and taxonomic classification.</title>
        <authorList>
            <person name="Goeker M."/>
        </authorList>
    </citation>
    <scope>NUCLEOTIDE SEQUENCE [LARGE SCALE GENOMIC DNA]</scope>
    <source>
        <strain evidence="7 8">DSM 103377</strain>
    </source>
</reference>
<feature type="transmembrane region" description="Helical" evidence="6">
    <location>
        <begin position="209"/>
        <end position="228"/>
    </location>
</feature>
<evidence type="ECO:0000256" key="6">
    <source>
        <dbReference type="SAM" id="Phobius"/>
    </source>
</evidence>
<dbReference type="EMBL" id="JACIJS010000005">
    <property type="protein sequence ID" value="MBB5515992.1"/>
    <property type="molecule type" value="Genomic_DNA"/>
</dbReference>
<dbReference type="GO" id="GO:0016020">
    <property type="term" value="C:membrane"/>
    <property type="evidence" value="ECO:0007669"/>
    <property type="project" value="UniProtKB-SubCell"/>
</dbReference>
<dbReference type="PANTHER" id="PTHR21716:SF64">
    <property type="entry name" value="AI-2 TRANSPORT PROTEIN TQSA"/>
    <property type="match status" value="1"/>
</dbReference>
<feature type="transmembrane region" description="Helical" evidence="6">
    <location>
        <begin position="12"/>
        <end position="43"/>
    </location>
</feature>
<evidence type="ECO:0000256" key="3">
    <source>
        <dbReference type="ARBA" id="ARBA00022692"/>
    </source>
</evidence>
<keyword evidence="3 6" id="KW-0812">Transmembrane</keyword>
<keyword evidence="8" id="KW-1185">Reference proteome</keyword>
<feature type="transmembrane region" description="Helical" evidence="6">
    <location>
        <begin position="266"/>
        <end position="282"/>
    </location>
</feature>
<evidence type="ECO:0000256" key="2">
    <source>
        <dbReference type="ARBA" id="ARBA00009773"/>
    </source>
</evidence>
<comment type="similarity">
    <text evidence="2">Belongs to the autoinducer-2 exporter (AI-2E) (TC 2.A.86) family.</text>
</comment>
<evidence type="ECO:0000256" key="5">
    <source>
        <dbReference type="ARBA" id="ARBA00023136"/>
    </source>
</evidence>
<dbReference type="RefSeq" id="WP_184011167.1">
    <property type="nucleotide sequence ID" value="NZ_JACIJS010000005.1"/>
</dbReference>
<keyword evidence="4 6" id="KW-1133">Transmembrane helix</keyword>
<accession>A0A840WQN8</accession>
<proteinExistence type="inferred from homology"/>
<dbReference type="InterPro" id="IPR002549">
    <property type="entry name" value="AI-2E-like"/>
</dbReference>
<gene>
    <name evidence="7" type="ORF">FHS89_002012</name>
</gene>
<feature type="transmembrane region" description="Helical" evidence="6">
    <location>
        <begin position="234"/>
        <end position="259"/>
    </location>
</feature>
<feature type="transmembrane region" description="Helical" evidence="6">
    <location>
        <begin position="141"/>
        <end position="167"/>
    </location>
</feature>
<feature type="transmembrane region" description="Helical" evidence="6">
    <location>
        <begin position="302"/>
        <end position="335"/>
    </location>
</feature>